<dbReference type="SUPFAM" id="SSF50891">
    <property type="entry name" value="Cyclophilin-like"/>
    <property type="match status" value="1"/>
</dbReference>
<dbReference type="InterPro" id="IPR003833">
    <property type="entry name" value="CT_C_D"/>
</dbReference>
<evidence type="ECO:0000259" key="5">
    <source>
        <dbReference type="SMART" id="SM00796"/>
    </source>
</evidence>
<dbReference type="EMBL" id="JFHU01000262">
    <property type="protein sequence ID" value="EXX84769.1"/>
    <property type="molecule type" value="Genomic_DNA"/>
</dbReference>
<keyword evidence="7" id="KW-1185">Reference proteome</keyword>
<comment type="caution">
    <text evidence="6">The sequence shown here is derived from an EMBL/GenBank/DDBJ whole genome shotgun (WGS) entry which is preliminary data.</text>
</comment>
<dbReference type="NCBIfam" id="TIGR00370">
    <property type="entry name" value="5-oxoprolinase subunit PxpB"/>
    <property type="match status" value="1"/>
</dbReference>
<feature type="region of interest" description="Disordered" evidence="4">
    <location>
        <begin position="250"/>
        <end position="274"/>
    </location>
</feature>
<dbReference type="OrthoDB" id="9778567at2"/>
<dbReference type="InterPro" id="IPR029000">
    <property type="entry name" value="Cyclophilin-like_dom_sf"/>
</dbReference>
<keyword evidence="3" id="KW-0067">ATP-binding</keyword>
<gene>
    <name evidence="6" type="ORF">BG53_10440</name>
</gene>
<dbReference type="GO" id="GO:0005524">
    <property type="term" value="F:ATP binding"/>
    <property type="evidence" value="ECO:0007669"/>
    <property type="project" value="UniProtKB-KW"/>
</dbReference>
<accession>A0A9W5W6C9</accession>
<evidence type="ECO:0000256" key="4">
    <source>
        <dbReference type="SAM" id="MobiDB-lite"/>
    </source>
</evidence>
<dbReference type="Gene3D" id="2.40.100.10">
    <property type="entry name" value="Cyclophilin-like"/>
    <property type="match status" value="1"/>
</dbReference>
<name>A0A9W5W6C9_9BACL</name>
<evidence type="ECO:0000313" key="7">
    <source>
        <dbReference type="Proteomes" id="UP000053750"/>
    </source>
</evidence>
<dbReference type="PANTHER" id="PTHR34698">
    <property type="entry name" value="5-OXOPROLINASE SUBUNIT B"/>
    <property type="match status" value="1"/>
</dbReference>
<protein>
    <submittedName>
        <fullName evidence="6">Kinase inhibitor</fullName>
    </submittedName>
</protein>
<evidence type="ECO:0000313" key="6">
    <source>
        <dbReference type="EMBL" id="EXX84769.1"/>
    </source>
</evidence>
<evidence type="ECO:0000256" key="3">
    <source>
        <dbReference type="ARBA" id="ARBA00022840"/>
    </source>
</evidence>
<evidence type="ECO:0000256" key="2">
    <source>
        <dbReference type="ARBA" id="ARBA00022801"/>
    </source>
</evidence>
<evidence type="ECO:0000256" key="1">
    <source>
        <dbReference type="ARBA" id="ARBA00022741"/>
    </source>
</evidence>
<sequence length="274" mass="29082">MPNGYRIEALGDRALTVLLAAGGRPTPYEANDAVAAGRLPWVGDLVPAGDTLTVCYDPFALSGWQRSGGLRRFWERMGSGRESRRMRSFEQNDVLPYSVAAEIVGELVGRAAAGRHERQPADRPLVDIPVRYGGADGPDLAECAARAGLSSEAFIAAHAGGEYTVALIGFMPGFPYMSGLDEALEQPRRSTPRARVPAGSVGIAGGQTGIYPFDSPGGWQIIGRTPLRMFNPETRPPSLLRAGDRVRFVPVADGTKRTSGENGSASNAEEGGGR</sequence>
<dbReference type="Gene3D" id="3.30.1360.40">
    <property type="match status" value="1"/>
</dbReference>
<dbReference type="GO" id="GO:0016787">
    <property type="term" value="F:hydrolase activity"/>
    <property type="evidence" value="ECO:0007669"/>
    <property type="project" value="UniProtKB-KW"/>
</dbReference>
<reference evidence="6 7" key="1">
    <citation type="submission" date="2014-02" db="EMBL/GenBank/DDBJ databases">
        <title>Genome sequence of Paenibacillus darwinianus reveals adaptive mechanisms for survival in Antarctic soils.</title>
        <authorList>
            <person name="Dsouza M."/>
            <person name="Taylor M.W."/>
            <person name="Turner S.J."/>
            <person name="Aislabie J."/>
        </authorList>
    </citation>
    <scope>NUCLEOTIDE SEQUENCE [LARGE SCALE GENOMIC DNA]</scope>
    <source>
        <strain evidence="6 7">CE1</strain>
    </source>
</reference>
<dbReference type="SMART" id="SM00796">
    <property type="entry name" value="AHS1"/>
    <property type="match status" value="1"/>
</dbReference>
<dbReference type="RefSeq" id="WP_051588134.1">
    <property type="nucleotide sequence ID" value="NZ_KK082219.1"/>
</dbReference>
<feature type="domain" description="Carboxyltransferase" evidence="5">
    <location>
        <begin position="5"/>
        <end position="240"/>
    </location>
</feature>
<dbReference type="SUPFAM" id="SSF160467">
    <property type="entry name" value="PH0987 N-terminal domain-like"/>
    <property type="match status" value="1"/>
</dbReference>
<keyword evidence="1" id="KW-0547">Nucleotide-binding</keyword>
<keyword evidence="2" id="KW-0378">Hydrolase</keyword>
<dbReference type="Pfam" id="PF02682">
    <property type="entry name" value="CT_C_D"/>
    <property type="match status" value="1"/>
</dbReference>
<dbReference type="Proteomes" id="UP000053750">
    <property type="component" value="Unassembled WGS sequence"/>
</dbReference>
<dbReference type="PANTHER" id="PTHR34698:SF2">
    <property type="entry name" value="5-OXOPROLINASE SUBUNIT B"/>
    <property type="match status" value="1"/>
</dbReference>
<proteinExistence type="predicted"/>
<organism evidence="6 7">
    <name type="scientific">Paenibacillus darwinianus</name>
    <dbReference type="NCBI Taxonomy" id="1380763"/>
    <lineage>
        <taxon>Bacteria</taxon>
        <taxon>Bacillati</taxon>
        <taxon>Bacillota</taxon>
        <taxon>Bacilli</taxon>
        <taxon>Bacillales</taxon>
        <taxon>Paenibacillaceae</taxon>
        <taxon>Paenibacillus</taxon>
    </lineage>
</organism>
<dbReference type="AlphaFoldDB" id="A0A9W5W6C9"/>
<dbReference type="InterPro" id="IPR010016">
    <property type="entry name" value="PxpB"/>
</dbReference>